<protein>
    <submittedName>
        <fullName evidence="1">Uncharacterized protein</fullName>
    </submittedName>
</protein>
<reference evidence="1 2" key="1">
    <citation type="submission" date="2022-08" db="EMBL/GenBank/DDBJ databases">
        <title>Algoriphagus sp. CAU 1643 isolated from mud.</title>
        <authorList>
            <person name="Kim W."/>
        </authorList>
    </citation>
    <scope>NUCLEOTIDE SEQUENCE [LARGE SCALE GENOMIC DNA]</scope>
    <source>
        <strain evidence="1 2">CAU 1643</strain>
    </source>
</reference>
<dbReference type="EMBL" id="JANWGH010000003">
    <property type="protein sequence ID" value="MCS5491920.1"/>
    <property type="molecule type" value="Genomic_DNA"/>
</dbReference>
<dbReference type="Proteomes" id="UP001206788">
    <property type="component" value="Unassembled WGS sequence"/>
</dbReference>
<keyword evidence="2" id="KW-1185">Reference proteome</keyword>
<feature type="non-terminal residue" evidence="1">
    <location>
        <position position="1"/>
    </location>
</feature>
<organism evidence="1 2">
    <name type="scientific">Algoriphagus limi</name>
    <dbReference type="NCBI Taxonomy" id="2975273"/>
    <lineage>
        <taxon>Bacteria</taxon>
        <taxon>Pseudomonadati</taxon>
        <taxon>Bacteroidota</taxon>
        <taxon>Cytophagia</taxon>
        <taxon>Cytophagales</taxon>
        <taxon>Cyclobacteriaceae</taxon>
        <taxon>Algoriphagus</taxon>
    </lineage>
</organism>
<evidence type="ECO:0000313" key="1">
    <source>
        <dbReference type="EMBL" id="MCS5491920.1"/>
    </source>
</evidence>
<comment type="caution">
    <text evidence="1">The sequence shown here is derived from an EMBL/GenBank/DDBJ whole genome shotgun (WGS) entry which is preliminary data.</text>
</comment>
<evidence type="ECO:0000313" key="2">
    <source>
        <dbReference type="Proteomes" id="UP001206788"/>
    </source>
</evidence>
<gene>
    <name evidence="1" type="ORF">NY014_15885</name>
</gene>
<accession>A0ABT2GD77</accession>
<sequence>CVFGHSDPVFLSAPSERDCKGKVFFSSRNKPVQKKFKPLFSHPSQTLLSTPSGTFRAFGITNIGGFFHLASIPPNLFLTPSTKTLIQNEKIHRKNFPHN</sequence>
<dbReference type="RefSeq" id="WP_259415519.1">
    <property type="nucleotide sequence ID" value="NZ_JANWGH010000003.1"/>
</dbReference>
<name>A0ABT2GD77_9BACT</name>
<proteinExistence type="predicted"/>